<accession>A0A370PBJ4</accession>
<evidence type="ECO:0000313" key="3">
    <source>
        <dbReference type="Proteomes" id="UP000254937"/>
    </source>
</evidence>
<feature type="chain" id="PRO_5017026245" description="CBM1 domain-containing protein" evidence="1">
    <location>
        <begin position="20"/>
        <end position="68"/>
    </location>
</feature>
<evidence type="ECO:0000256" key="1">
    <source>
        <dbReference type="SAM" id="SignalP"/>
    </source>
</evidence>
<dbReference type="AlphaFoldDB" id="A0A370PBJ4"/>
<name>A0A370PBJ4_ASPPH</name>
<dbReference type="EMBL" id="KZ851860">
    <property type="protein sequence ID" value="RDK39563.1"/>
    <property type="molecule type" value="Genomic_DNA"/>
</dbReference>
<evidence type="ECO:0000313" key="2">
    <source>
        <dbReference type="EMBL" id="RDK39563.1"/>
    </source>
</evidence>
<keyword evidence="1" id="KW-0732">Signal</keyword>
<sequence>MRLWMNAIVALLFLGVAVAKGIGPCYNQADPDNDIRNYCYCQGNGGCYFEGKHNSCDPPGIAIPGGCP</sequence>
<evidence type="ECO:0008006" key="4">
    <source>
        <dbReference type="Google" id="ProtNLM"/>
    </source>
</evidence>
<protein>
    <recommendedName>
        <fullName evidence="4">CBM1 domain-containing protein</fullName>
    </recommendedName>
</protein>
<proteinExistence type="predicted"/>
<feature type="signal peptide" evidence="1">
    <location>
        <begin position="1"/>
        <end position="19"/>
    </location>
</feature>
<keyword evidence="3" id="KW-1185">Reference proteome</keyword>
<gene>
    <name evidence="2" type="ORF">M752DRAFT_278075</name>
</gene>
<organism evidence="2 3">
    <name type="scientific">Aspergillus phoenicis ATCC 13157</name>
    <dbReference type="NCBI Taxonomy" id="1353007"/>
    <lineage>
        <taxon>Eukaryota</taxon>
        <taxon>Fungi</taxon>
        <taxon>Dikarya</taxon>
        <taxon>Ascomycota</taxon>
        <taxon>Pezizomycotina</taxon>
        <taxon>Eurotiomycetes</taxon>
        <taxon>Eurotiomycetidae</taxon>
        <taxon>Eurotiales</taxon>
        <taxon>Aspergillaceae</taxon>
        <taxon>Aspergillus</taxon>
    </lineage>
</organism>
<reference evidence="2 3" key="1">
    <citation type="submission" date="2018-07" db="EMBL/GenBank/DDBJ databases">
        <title>Section-level genome sequencing of Aspergillus section Nigri to investigate inter- and intra-species variation.</title>
        <authorList>
            <consortium name="DOE Joint Genome Institute"/>
            <person name="Vesth T.C."/>
            <person name="Nybo J.L."/>
            <person name="Theobald S."/>
            <person name="Frisvad J.C."/>
            <person name="Larsen T.O."/>
            <person name="Nielsen K.F."/>
            <person name="Hoof J.B."/>
            <person name="Brandl J."/>
            <person name="Salamov A."/>
            <person name="Riley R."/>
            <person name="Gladden J.M."/>
            <person name="Phatale P."/>
            <person name="Nielsen M.T."/>
            <person name="Lyhne E.K."/>
            <person name="Kogle M.E."/>
            <person name="Strasser K."/>
            <person name="McDonnell E."/>
            <person name="Barry K."/>
            <person name="Clum A."/>
            <person name="Chen C."/>
            <person name="Nolan M."/>
            <person name="Sandor L."/>
            <person name="Kuo A."/>
            <person name="Lipzen A."/>
            <person name="Hainaut M."/>
            <person name="Drula E."/>
            <person name="Tsang A."/>
            <person name="Magnuson J.K."/>
            <person name="Henrissat B."/>
            <person name="Wiebenga A."/>
            <person name="Simmons B.A."/>
            <person name="Makela M.R."/>
            <person name="De vries R.P."/>
            <person name="Grigoriev I.V."/>
            <person name="Mortensen U.H."/>
            <person name="Baker S.E."/>
            <person name="Andersen M.R."/>
        </authorList>
    </citation>
    <scope>NUCLEOTIDE SEQUENCE [LARGE SCALE GENOMIC DNA]</scope>
    <source>
        <strain evidence="2 3">ATCC 13157</strain>
    </source>
</reference>
<dbReference type="Proteomes" id="UP000254937">
    <property type="component" value="Unassembled WGS sequence"/>
</dbReference>